<dbReference type="GO" id="GO:0047527">
    <property type="term" value="F:2,3-dihydroxybenzoate-serine ligase activity"/>
    <property type="evidence" value="ECO:0007669"/>
    <property type="project" value="TreeGrafter"/>
</dbReference>
<dbReference type="Gene3D" id="3.40.50.980">
    <property type="match status" value="2"/>
</dbReference>
<comment type="cofactor">
    <cofactor evidence="1">
        <name>pantetheine 4'-phosphate</name>
        <dbReference type="ChEBI" id="CHEBI:47942"/>
    </cofactor>
</comment>
<evidence type="ECO:0000256" key="2">
    <source>
        <dbReference type="ARBA" id="ARBA00022450"/>
    </source>
</evidence>
<dbReference type="Proteomes" id="UP000198802">
    <property type="component" value="Unassembled WGS sequence"/>
</dbReference>
<dbReference type="Gene3D" id="1.10.1200.10">
    <property type="entry name" value="ACP-like"/>
    <property type="match status" value="1"/>
</dbReference>
<dbReference type="Pfam" id="PF00501">
    <property type="entry name" value="AMP-binding"/>
    <property type="match status" value="1"/>
</dbReference>
<dbReference type="PROSITE" id="PS50075">
    <property type="entry name" value="CARRIER"/>
    <property type="match status" value="1"/>
</dbReference>
<dbReference type="Gene3D" id="3.30.559.10">
    <property type="entry name" value="Chloramphenicol acetyltransferase-like domain"/>
    <property type="match status" value="1"/>
</dbReference>
<dbReference type="InterPro" id="IPR000873">
    <property type="entry name" value="AMP-dep_synth/lig_dom"/>
</dbReference>
<organism evidence="5 6">
    <name type="scientific">Parafrankia irregularis</name>
    <dbReference type="NCBI Taxonomy" id="795642"/>
    <lineage>
        <taxon>Bacteria</taxon>
        <taxon>Bacillati</taxon>
        <taxon>Actinomycetota</taxon>
        <taxon>Actinomycetes</taxon>
        <taxon>Frankiales</taxon>
        <taxon>Frankiaceae</taxon>
        <taxon>Parafrankia</taxon>
    </lineage>
</organism>
<evidence type="ECO:0000259" key="4">
    <source>
        <dbReference type="PROSITE" id="PS50075"/>
    </source>
</evidence>
<dbReference type="NCBIfam" id="TIGR01733">
    <property type="entry name" value="AA-adenyl-dom"/>
    <property type="match status" value="1"/>
</dbReference>
<feature type="domain" description="Carrier" evidence="4">
    <location>
        <begin position="976"/>
        <end position="1051"/>
    </location>
</feature>
<dbReference type="GO" id="GO:0005829">
    <property type="term" value="C:cytosol"/>
    <property type="evidence" value="ECO:0007669"/>
    <property type="project" value="TreeGrafter"/>
</dbReference>
<gene>
    <name evidence="5" type="ORF">Ga0074812_13015</name>
</gene>
<reference evidence="6" key="1">
    <citation type="submission" date="2015-11" db="EMBL/GenBank/DDBJ databases">
        <authorList>
            <person name="Varghese N."/>
        </authorList>
    </citation>
    <scope>NUCLEOTIDE SEQUENCE [LARGE SCALE GENOMIC DNA]</scope>
    <source>
        <strain evidence="6">DSM 45899</strain>
    </source>
</reference>
<dbReference type="GO" id="GO:0009366">
    <property type="term" value="C:enterobactin synthetase complex"/>
    <property type="evidence" value="ECO:0007669"/>
    <property type="project" value="TreeGrafter"/>
</dbReference>
<dbReference type="InterPro" id="IPR010071">
    <property type="entry name" value="AA_adenyl_dom"/>
</dbReference>
<dbReference type="GO" id="GO:0072330">
    <property type="term" value="P:monocarboxylic acid biosynthetic process"/>
    <property type="evidence" value="ECO:0007669"/>
    <property type="project" value="UniProtKB-ARBA"/>
</dbReference>
<evidence type="ECO:0000313" key="6">
    <source>
        <dbReference type="Proteomes" id="UP000198802"/>
    </source>
</evidence>
<dbReference type="InterPro" id="IPR020806">
    <property type="entry name" value="PKS_PP-bd"/>
</dbReference>
<dbReference type="InterPro" id="IPR025110">
    <property type="entry name" value="AMP-bd_C"/>
</dbReference>
<dbReference type="SUPFAM" id="SSF52777">
    <property type="entry name" value="CoA-dependent acyltransferases"/>
    <property type="match status" value="2"/>
</dbReference>
<accession>A0A0S4QVW9</accession>
<dbReference type="AlphaFoldDB" id="A0A0S4QVW9"/>
<dbReference type="CDD" id="cd19531">
    <property type="entry name" value="LCL_NRPS-like"/>
    <property type="match status" value="1"/>
</dbReference>
<sequence length="1055" mass="112748">MSAPVSRVQRHMWFGEQVAENPVGHLIPIHLRLMGAIDETALGDALRDIVGRHTALRTSMGMSADGEPAAVLRPASAFELDVVQVGAAALDAAGGLDGLRLSEATAPLDLAAGIPFRARLLRLPDATAVLCLTVHHTAFDDWSRYLLFDELSELYESRRAGRPASLPPASGYAQYAQRRDRELAEDADRLLGFWRLRLAGLTPFELTADRPRPARRAGVGAATVFGVPASVMAGLAEIGRDAGASTNMVLFAAVQALLRRWSGRDDITVGTTWAERAEPDARHVVGPLLNLLALRCDTAGNPSFAELVARTRDVCLDAFDHCEAPFGWLAEQLGVPRDASRTPLFQVLVGAGSGTRRAPILAGVEVEEMPVTWTTSKYDLSVWFENHADGSADCEVVWDTALYPAEYMERLASHLRSILAEVASRSQTRISELRMVDADEFSALTVDYAAGTAVAATASTLHGPFEAQAARTPDAVAVVAPDATTVTYADLDAAANQLAWLLRQRGVGPEVRVGICAERSVELVVALLAVLKAGGAFVPLDPDYPADRLAFMLHDAAPPVVLVQQRFRDLIASSDPGMSVVPLDDASAWADLPPEPLTPTPPVVADNAAYVIYTSGSTGRPKGVVNAHRGIVNRLEWMRGTHPLGPDDAVLQKTPTSFDVSVWEFFWPLWTGARLVLARPGGHKDAEYLRDVISAQRITATQFVPSMLAAFLTLPDIERCAGLRDVFCSGEELPLASVTAFLARLPHCRIHDLYGPTEAAIEVTAFTCDPAAVAALPAIPIGGPIDNVRMYVLDEWLNPVPAGAVGDLYIGGVAVARGYHLRPGLTADRFIPDPHGTPGSRMYRTGDLARWRPMPGPRPAVIDFLGRVDRQVKLNGVRVEPGEIEHALRRQPGVTEAVVVVRETAPGDQRLIAYASGGADGAALRRALRDLLPAAMVPAAVVMLPALPVGPSGKIDRARLPEPSLGPTAGGVARVAPRNAVEEAVAEVWAEVLGVGEVGVDDDFFVLGGHSLLLIRAANRLRDLFDLDVPLSLLFENPTVAGAAAGVERLAAALV</sequence>
<dbReference type="InterPro" id="IPR020845">
    <property type="entry name" value="AMP-binding_CS"/>
</dbReference>
<dbReference type="SMART" id="SM00823">
    <property type="entry name" value="PKS_PP"/>
    <property type="match status" value="1"/>
</dbReference>
<name>A0A0S4QVW9_9ACTN</name>
<evidence type="ECO:0000256" key="3">
    <source>
        <dbReference type="ARBA" id="ARBA00022553"/>
    </source>
</evidence>
<dbReference type="GO" id="GO:0031177">
    <property type="term" value="F:phosphopantetheine binding"/>
    <property type="evidence" value="ECO:0007669"/>
    <property type="project" value="InterPro"/>
</dbReference>
<dbReference type="PANTHER" id="PTHR45527">
    <property type="entry name" value="NONRIBOSOMAL PEPTIDE SYNTHETASE"/>
    <property type="match status" value="1"/>
</dbReference>
<dbReference type="Gene3D" id="3.30.559.30">
    <property type="entry name" value="Nonribosomal peptide synthetase, condensation domain"/>
    <property type="match status" value="1"/>
</dbReference>
<dbReference type="GO" id="GO:0009239">
    <property type="term" value="P:enterobactin biosynthetic process"/>
    <property type="evidence" value="ECO:0007669"/>
    <property type="project" value="TreeGrafter"/>
</dbReference>
<dbReference type="InterPro" id="IPR009081">
    <property type="entry name" value="PP-bd_ACP"/>
</dbReference>
<dbReference type="RefSeq" id="WP_091283853.1">
    <property type="nucleotide sequence ID" value="NZ_FAOZ01000030.1"/>
</dbReference>
<dbReference type="Pfam" id="PF13193">
    <property type="entry name" value="AMP-binding_C"/>
    <property type="match status" value="1"/>
</dbReference>
<dbReference type="SUPFAM" id="SSF56801">
    <property type="entry name" value="Acetyl-CoA synthetase-like"/>
    <property type="match status" value="1"/>
</dbReference>
<keyword evidence="2" id="KW-0596">Phosphopantetheine</keyword>
<dbReference type="InterPro" id="IPR001242">
    <property type="entry name" value="Condensation_dom"/>
</dbReference>
<dbReference type="Pfam" id="PF00550">
    <property type="entry name" value="PP-binding"/>
    <property type="match status" value="1"/>
</dbReference>
<dbReference type="Pfam" id="PF00668">
    <property type="entry name" value="Condensation"/>
    <property type="match status" value="1"/>
</dbReference>
<keyword evidence="6" id="KW-1185">Reference proteome</keyword>
<keyword evidence="3" id="KW-0597">Phosphoprotein</keyword>
<dbReference type="CDD" id="cd17646">
    <property type="entry name" value="A_NRPS_AB3403-like"/>
    <property type="match status" value="1"/>
</dbReference>
<dbReference type="InterPro" id="IPR045851">
    <property type="entry name" value="AMP-bd_C_sf"/>
</dbReference>
<dbReference type="GO" id="GO:0043041">
    <property type="term" value="P:amino acid activation for nonribosomal peptide biosynthetic process"/>
    <property type="evidence" value="ECO:0007669"/>
    <property type="project" value="TreeGrafter"/>
</dbReference>
<dbReference type="SUPFAM" id="SSF47336">
    <property type="entry name" value="ACP-like"/>
    <property type="match status" value="1"/>
</dbReference>
<dbReference type="FunFam" id="1.10.1200.10:FF:000016">
    <property type="entry name" value="Non-ribosomal peptide synthase"/>
    <property type="match status" value="1"/>
</dbReference>
<dbReference type="GO" id="GO:0008610">
    <property type="term" value="P:lipid biosynthetic process"/>
    <property type="evidence" value="ECO:0007669"/>
    <property type="project" value="UniProtKB-ARBA"/>
</dbReference>
<dbReference type="FunFam" id="3.40.50.980:FF:000001">
    <property type="entry name" value="Non-ribosomal peptide synthetase"/>
    <property type="match status" value="1"/>
</dbReference>
<dbReference type="FunFam" id="2.30.38.10:FF:000001">
    <property type="entry name" value="Non-ribosomal peptide synthetase PvdI"/>
    <property type="match status" value="1"/>
</dbReference>
<dbReference type="FunFam" id="3.40.50.12780:FF:000012">
    <property type="entry name" value="Non-ribosomal peptide synthetase"/>
    <property type="match status" value="1"/>
</dbReference>
<dbReference type="Gene3D" id="2.30.38.10">
    <property type="entry name" value="Luciferase, Domain 3"/>
    <property type="match status" value="1"/>
</dbReference>
<evidence type="ECO:0000256" key="1">
    <source>
        <dbReference type="ARBA" id="ARBA00001957"/>
    </source>
</evidence>
<proteinExistence type="predicted"/>
<dbReference type="PROSITE" id="PS00455">
    <property type="entry name" value="AMP_BINDING"/>
    <property type="match status" value="1"/>
</dbReference>
<dbReference type="InterPro" id="IPR036736">
    <property type="entry name" value="ACP-like_sf"/>
</dbReference>
<dbReference type="Gene3D" id="3.30.300.30">
    <property type="match status" value="1"/>
</dbReference>
<dbReference type="PANTHER" id="PTHR45527:SF1">
    <property type="entry name" value="FATTY ACID SYNTHASE"/>
    <property type="match status" value="1"/>
</dbReference>
<dbReference type="EMBL" id="FAOZ01000030">
    <property type="protein sequence ID" value="CUU59635.1"/>
    <property type="molecule type" value="Genomic_DNA"/>
</dbReference>
<evidence type="ECO:0000313" key="5">
    <source>
        <dbReference type="EMBL" id="CUU59635.1"/>
    </source>
</evidence>
<dbReference type="FunFam" id="3.40.50.980:FF:000002">
    <property type="entry name" value="Enterobactin synthetase component F"/>
    <property type="match status" value="1"/>
</dbReference>
<protein>
    <submittedName>
        <fullName evidence="5">Amino acid adenylation domain-containing protein</fullName>
    </submittedName>
</protein>
<dbReference type="InterPro" id="IPR023213">
    <property type="entry name" value="CAT-like_dom_sf"/>
</dbReference>